<reference evidence="2" key="1">
    <citation type="submission" date="2018-02" db="EMBL/GenBank/DDBJ databases">
        <authorList>
            <person name="Hausmann B."/>
        </authorList>
    </citation>
    <scope>NUCLEOTIDE SEQUENCE [LARGE SCALE GENOMIC DNA]</scope>
    <source>
        <strain evidence="2">Peat soil MAG SbF1</strain>
    </source>
</reference>
<gene>
    <name evidence="1" type="ORF">SBF1_3480016</name>
</gene>
<accession>A0A2U3L2R8</accession>
<evidence type="ECO:0000313" key="2">
    <source>
        <dbReference type="Proteomes" id="UP000238916"/>
    </source>
</evidence>
<evidence type="ECO:0000313" key="1">
    <source>
        <dbReference type="EMBL" id="SPF46191.1"/>
    </source>
</evidence>
<protein>
    <submittedName>
        <fullName evidence="1">Uncharacterized protein</fullName>
    </submittedName>
</protein>
<dbReference type="EMBL" id="OMOF01000277">
    <property type="protein sequence ID" value="SPF46191.1"/>
    <property type="molecule type" value="Genomic_DNA"/>
</dbReference>
<dbReference type="AlphaFoldDB" id="A0A2U3L2R8"/>
<proteinExistence type="predicted"/>
<sequence>MSRIISDKFKLLAYKRGGMQMGTVLLCILVGMRHSSDAMGGRFFIASKRMQWGCKWGRFFFAS</sequence>
<organism evidence="1 2">
    <name type="scientific">Candidatus Desulfosporosinus infrequens</name>
    <dbReference type="NCBI Taxonomy" id="2043169"/>
    <lineage>
        <taxon>Bacteria</taxon>
        <taxon>Bacillati</taxon>
        <taxon>Bacillota</taxon>
        <taxon>Clostridia</taxon>
        <taxon>Eubacteriales</taxon>
        <taxon>Desulfitobacteriaceae</taxon>
        <taxon>Desulfosporosinus</taxon>
    </lineage>
</organism>
<name>A0A2U3L2R8_9FIRM</name>
<dbReference type="Proteomes" id="UP000238916">
    <property type="component" value="Unassembled WGS sequence"/>
</dbReference>